<dbReference type="InterPro" id="IPR009057">
    <property type="entry name" value="Homeodomain-like_sf"/>
</dbReference>
<evidence type="ECO:0000259" key="1">
    <source>
        <dbReference type="Pfam" id="PF13592"/>
    </source>
</evidence>
<feature type="domain" description="Winged helix-turn helix" evidence="1">
    <location>
        <begin position="244"/>
        <end position="300"/>
    </location>
</feature>
<dbReference type="eggNOG" id="arCOG01875">
    <property type="taxonomic scope" value="Archaea"/>
</dbReference>
<dbReference type="AlphaFoldDB" id="M0NBI3"/>
<dbReference type="EMBL" id="AOMF01000117">
    <property type="protein sequence ID" value="EMA55226.1"/>
    <property type="molecule type" value="Genomic_DNA"/>
</dbReference>
<dbReference type="RefSeq" id="WP_007738491.1">
    <property type="nucleotide sequence ID" value="NZ_AOMF01000117.1"/>
</dbReference>
<gene>
    <name evidence="2" type="ORF">C451_05498</name>
</gene>
<dbReference type="Proteomes" id="UP000011680">
    <property type="component" value="Unassembled WGS sequence"/>
</dbReference>
<name>M0NBI3_9EURY</name>
<organism evidence="2 3">
    <name type="scientific">Halococcus thailandensis JCM 13552</name>
    <dbReference type="NCBI Taxonomy" id="1227457"/>
    <lineage>
        <taxon>Archaea</taxon>
        <taxon>Methanobacteriati</taxon>
        <taxon>Methanobacteriota</taxon>
        <taxon>Stenosarchaea group</taxon>
        <taxon>Halobacteria</taxon>
        <taxon>Halobacteriales</taxon>
        <taxon>Halococcaceae</taxon>
        <taxon>Halococcus</taxon>
    </lineage>
</organism>
<accession>M0NBI3</accession>
<sequence length="307" mass="34272">MSDELDFNPGDIVIDQEIDEGSPAYVTALPDAIAEEWVYEDEEGEEITVAEDNPDYPADARVVVVVHTPDVHYALPDWNRYTPLSPSELEEAGAPYYAFPAPRLIRDKECPNAPEIQRAIGISRNVDILTTRMGDMTGSGEKLVDVDPEQLRQQLRTETDAKAAKQLTVALLYEAGFSPYTIDDLLGFPVQTSYNWLNTVAERDITALGDAPRTGRPPRLSPDQFDQLTATLVASPFDAGIDAPAWTPPLVRDYITDTFGVKYSLAHVYRVMHKAGLSVQTARPIHYEADPEAQRHWRAEFKKSGRR</sequence>
<dbReference type="Pfam" id="PF13592">
    <property type="entry name" value="HTH_33"/>
    <property type="match status" value="1"/>
</dbReference>
<evidence type="ECO:0000313" key="3">
    <source>
        <dbReference type="Proteomes" id="UP000011680"/>
    </source>
</evidence>
<dbReference type="InterPro" id="IPR025959">
    <property type="entry name" value="Winged_HTH_dom"/>
</dbReference>
<keyword evidence="3" id="KW-1185">Reference proteome</keyword>
<protein>
    <submittedName>
        <fullName evidence="2">Transposase ISHwa16_A</fullName>
    </submittedName>
</protein>
<proteinExistence type="predicted"/>
<comment type="caution">
    <text evidence="2">The sequence shown here is derived from an EMBL/GenBank/DDBJ whole genome shotgun (WGS) entry which is preliminary data.</text>
</comment>
<dbReference type="SUPFAM" id="SSF46689">
    <property type="entry name" value="Homeodomain-like"/>
    <property type="match status" value="1"/>
</dbReference>
<dbReference type="STRING" id="1227457.C451_05498"/>
<reference evidence="2 3" key="1">
    <citation type="journal article" date="2014" name="PLoS Genet.">
        <title>Phylogenetically driven sequencing of extremely halophilic archaea reveals strategies for static and dynamic osmo-response.</title>
        <authorList>
            <person name="Becker E.A."/>
            <person name="Seitzer P.M."/>
            <person name="Tritt A."/>
            <person name="Larsen D."/>
            <person name="Krusor M."/>
            <person name="Yao A.I."/>
            <person name="Wu D."/>
            <person name="Madern D."/>
            <person name="Eisen J.A."/>
            <person name="Darling A.E."/>
            <person name="Facciotti M.T."/>
        </authorList>
    </citation>
    <scope>NUCLEOTIDE SEQUENCE [LARGE SCALE GENOMIC DNA]</scope>
    <source>
        <strain evidence="2 3">JCM 13552</strain>
    </source>
</reference>
<evidence type="ECO:0000313" key="2">
    <source>
        <dbReference type="EMBL" id="EMA55226.1"/>
    </source>
</evidence>
<dbReference type="PATRIC" id="fig|1227457.3.peg.973"/>
<dbReference type="eggNOG" id="arCOG02128">
    <property type="taxonomic scope" value="Archaea"/>
</dbReference>